<keyword evidence="3" id="KW-0732">Signal</keyword>
<dbReference type="SUPFAM" id="SSF53850">
    <property type="entry name" value="Periplasmic binding protein-like II"/>
    <property type="match status" value="1"/>
</dbReference>
<proteinExistence type="inferred from homology"/>
<name>X1JD68_9ZZZZ</name>
<comment type="subcellular location">
    <subcellularLocation>
        <location evidence="1">Periplasm</location>
    </subcellularLocation>
</comment>
<evidence type="ECO:0000256" key="2">
    <source>
        <dbReference type="ARBA" id="ARBA00010742"/>
    </source>
</evidence>
<dbReference type="GO" id="GO:0042597">
    <property type="term" value="C:periplasmic space"/>
    <property type="evidence" value="ECO:0007669"/>
    <property type="project" value="UniProtKB-SubCell"/>
</dbReference>
<gene>
    <name evidence="4" type="ORF">S03H2_42597</name>
</gene>
<dbReference type="PANTHER" id="PTHR30024:SF47">
    <property type="entry name" value="TAURINE-BINDING PERIPLASMIC PROTEIN"/>
    <property type="match status" value="1"/>
</dbReference>
<evidence type="ECO:0008006" key="5">
    <source>
        <dbReference type="Google" id="ProtNLM"/>
    </source>
</evidence>
<feature type="non-terminal residue" evidence="4">
    <location>
        <position position="1"/>
    </location>
</feature>
<dbReference type="EMBL" id="BARU01026528">
    <property type="protein sequence ID" value="GAH76299.1"/>
    <property type="molecule type" value="Genomic_DNA"/>
</dbReference>
<dbReference type="Gene3D" id="3.40.190.10">
    <property type="entry name" value="Periplasmic binding protein-like II"/>
    <property type="match status" value="1"/>
</dbReference>
<protein>
    <recommendedName>
        <fullName evidence="5">SsuA/THI5-like domain-containing protein</fullName>
    </recommendedName>
</protein>
<dbReference type="AlphaFoldDB" id="X1JD68"/>
<accession>X1JD68</accession>
<evidence type="ECO:0000256" key="3">
    <source>
        <dbReference type="ARBA" id="ARBA00022729"/>
    </source>
</evidence>
<dbReference type="PANTHER" id="PTHR30024">
    <property type="entry name" value="ALIPHATIC SULFONATES-BINDING PROTEIN-RELATED"/>
    <property type="match status" value="1"/>
</dbReference>
<sequence>WAPATTSHFFLTQVLNEANLSTKDLEHVAMSSDNGGAAFAAGKLDAAVTWEPWLSKAKEMKNGYVLISTKEKPVIDDVLFVRTETLQKRSKDIKKFLKACFKAIDYWKKNPVEGNQIIAKNLNLPLKDVEDMLSGIRIMDYKDNMSFFGTEEKPGAIYKAYENCVDAWLNEGVIKAKSLPNESIDPSFIQGLYN</sequence>
<comment type="similarity">
    <text evidence="2">Belongs to the bacterial solute-binding protein SsuA/TauA family.</text>
</comment>
<organism evidence="4">
    <name type="scientific">marine sediment metagenome</name>
    <dbReference type="NCBI Taxonomy" id="412755"/>
    <lineage>
        <taxon>unclassified sequences</taxon>
        <taxon>metagenomes</taxon>
        <taxon>ecological metagenomes</taxon>
    </lineage>
</organism>
<evidence type="ECO:0000256" key="1">
    <source>
        <dbReference type="ARBA" id="ARBA00004418"/>
    </source>
</evidence>
<evidence type="ECO:0000313" key="4">
    <source>
        <dbReference type="EMBL" id="GAH76299.1"/>
    </source>
</evidence>
<reference evidence="4" key="1">
    <citation type="journal article" date="2014" name="Front. Microbiol.">
        <title>High frequency of phylogenetically diverse reductive dehalogenase-homologous genes in deep subseafloor sedimentary metagenomes.</title>
        <authorList>
            <person name="Kawai M."/>
            <person name="Futagami T."/>
            <person name="Toyoda A."/>
            <person name="Takaki Y."/>
            <person name="Nishi S."/>
            <person name="Hori S."/>
            <person name="Arai W."/>
            <person name="Tsubouchi T."/>
            <person name="Morono Y."/>
            <person name="Uchiyama I."/>
            <person name="Ito T."/>
            <person name="Fujiyama A."/>
            <person name="Inagaki F."/>
            <person name="Takami H."/>
        </authorList>
    </citation>
    <scope>NUCLEOTIDE SEQUENCE</scope>
    <source>
        <strain evidence="4">Expedition CK06-06</strain>
    </source>
</reference>
<dbReference type="Pfam" id="PF13379">
    <property type="entry name" value="NMT1_2"/>
    <property type="match status" value="1"/>
</dbReference>
<comment type="caution">
    <text evidence="4">The sequence shown here is derived from an EMBL/GenBank/DDBJ whole genome shotgun (WGS) entry which is preliminary data.</text>
</comment>